<dbReference type="KEGG" id="rhd:R2APBS1_0429"/>
<dbReference type="SUPFAM" id="SSF82171">
    <property type="entry name" value="DPP6 N-terminal domain-like"/>
    <property type="match status" value="1"/>
</dbReference>
<dbReference type="InterPro" id="IPR029058">
    <property type="entry name" value="AB_hydrolase_fold"/>
</dbReference>
<dbReference type="eggNOG" id="COG1506">
    <property type="taxonomic scope" value="Bacteria"/>
</dbReference>
<dbReference type="InterPro" id="IPR001375">
    <property type="entry name" value="Peptidase_S9_cat"/>
</dbReference>
<proteinExistence type="predicted"/>
<gene>
    <name evidence="2" type="ORF">R2APBS1_0429</name>
</gene>
<dbReference type="InterPro" id="IPR053536">
    <property type="entry name" value="Lasso_peptide_isopeptidase"/>
</dbReference>
<evidence type="ECO:0000259" key="1">
    <source>
        <dbReference type="Pfam" id="PF00326"/>
    </source>
</evidence>
<protein>
    <submittedName>
        <fullName evidence="2">Prolyl oligopeptidase family protein</fullName>
    </submittedName>
</protein>
<dbReference type="Gene3D" id="3.40.50.1820">
    <property type="entry name" value="alpha/beta hydrolase"/>
    <property type="match status" value="1"/>
</dbReference>
<reference evidence="2 3" key="1">
    <citation type="submission" date="2012-04" db="EMBL/GenBank/DDBJ databases">
        <title>Complete genome of Rhodanobacter sp. 2APBS1.</title>
        <authorList>
            <consortium name="US DOE Joint Genome Institute"/>
            <person name="Huntemann M."/>
            <person name="Wei C.-L."/>
            <person name="Han J."/>
            <person name="Detter J.C."/>
            <person name="Han C."/>
            <person name="Tapia R."/>
            <person name="Munk A.C.C."/>
            <person name="Chen A."/>
            <person name="Krypides N."/>
            <person name="Mavromatis K."/>
            <person name="Markowitz V."/>
            <person name="Szeto E."/>
            <person name="Ivanova N."/>
            <person name="Mikhailova N."/>
            <person name="Ovchinnikova G."/>
            <person name="Pagani I."/>
            <person name="Pati A."/>
            <person name="Goodwin L."/>
            <person name="Peters L."/>
            <person name="Pitluck S."/>
            <person name="Woyke T."/>
            <person name="Prakash O."/>
            <person name="Elkins J."/>
            <person name="Brown S."/>
            <person name="Palumbo A."/>
            <person name="Hemme C."/>
            <person name="Zhou J."/>
            <person name="Watson D."/>
            <person name="Jardine P."/>
            <person name="Kostka J."/>
            <person name="Green S."/>
        </authorList>
    </citation>
    <scope>NUCLEOTIDE SEQUENCE [LARGE SCALE GENOMIC DNA]</scope>
    <source>
        <strain evidence="2 3">2APBS1</strain>
    </source>
</reference>
<dbReference type="EMBL" id="CP003470">
    <property type="protein sequence ID" value="AGG87600.1"/>
    <property type="molecule type" value="Genomic_DNA"/>
</dbReference>
<dbReference type="RefSeq" id="WP_015446674.1">
    <property type="nucleotide sequence ID" value="NC_020541.1"/>
</dbReference>
<dbReference type="NCBIfam" id="NF033523">
    <property type="entry name" value="lasso_peptidase"/>
    <property type="match status" value="1"/>
</dbReference>
<dbReference type="InterPro" id="IPR011042">
    <property type="entry name" value="6-blade_b-propeller_TolB-like"/>
</dbReference>
<organism evidence="2 3">
    <name type="scientific">Rhodanobacter denitrificans</name>
    <dbReference type="NCBI Taxonomy" id="666685"/>
    <lineage>
        <taxon>Bacteria</taxon>
        <taxon>Pseudomonadati</taxon>
        <taxon>Pseudomonadota</taxon>
        <taxon>Gammaproteobacteria</taxon>
        <taxon>Lysobacterales</taxon>
        <taxon>Rhodanobacteraceae</taxon>
        <taxon>Rhodanobacter</taxon>
    </lineage>
</organism>
<dbReference type="Gene3D" id="2.120.10.30">
    <property type="entry name" value="TolB, C-terminal domain"/>
    <property type="match status" value="1"/>
</dbReference>
<dbReference type="eggNOG" id="COG0823">
    <property type="taxonomic scope" value="Bacteria"/>
</dbReference>
<dbReference type="GO" id="GO:0008236">
    <property type="term" value="F:serine-type peptidase activity"/>
    <property type="evidence" value="ECO:0007669"/>
    <property type="project" value="InterPro"/>
</dbReference>
<dbReference type="Pfam" id="PF00326">
    <property type="entry name" value="Peptidase_S9"/>
    <property type="match status" value="1"/>
</dbReference>
<accession>M4NAM9</accession>
<feature type="domain" description="Peptidase S9 prolyl oligopeptidase catalytic" evidence="1">
    <location>
        <begin position="533"/>
        <end position="689"/>
    </location>
</feature>
<keyword evidence="3" id="KW-1185">Reference proteome</keyword>
<dbReference type="OrthoDB" id="100212at2"/>
<evidence type="ECO:0000313" key="2">
    <source>
        <dbReference type="EMBL" id="AGG87600.1"/>
    </source>
</evidence>
<dbReference type="InterPro" id="IPR011659">
    <property type="entry name" value="WD40"/>
</dbReference>
<dbReference type="HOGENOM" id="CLU_391760_0_0_6"/>
<dbReference type="SUPFAM" id="SSF53474">
    <property type="entry name" value="alpha/beta-Hydrolases"/>
    <property type="match status" value="1"/>
</dbReference>
<sequence length="726" mass="80798" precursor="true">MELFHQSAAWAAVTARMRLDPSFRKRRTRWFPALALVLGMAVVGLSPAEAISPRRLLEVTDLGNPVVSPDGRYVAFRAEQASVERNTYDTTWYVQGLDGKSPPLRVADGGVPLREYVNGVGLPSPAVWSPDEKWIYYRARLDGRISVWRAAADGSGAQAVTSDPADVRDFALNADGQTLTYSVGANREDVVAAEEAEYYGGIRIDDTVNIAAGLFRSSKFDGRPATQRFLGDWFSMGPLLAKVPDHWKAVDLSTMTTRGLSASELLVPPLTPADLAPGLPAAPTRIARSPGDERIALLMPGKKERGVLTSRYVELAMLPDRRASHPIRCMAELCRHKDITGIQWRPGTDEILFTVTDYDRTQSIYGWNVITGMVRPIVLSNGLVSGSQRYWDIPCALSSNTLVCVAAEADRPPRLEAIDLKSGYRRILFEPNKKLEADIAATVPAKLIHWKDAQGREFTGQLFEARGASTEHPPPLFVNFYNCYGFLRGGVGDEWPLASLAEGGISALCINAVPEFRLDVVAHYDQGRSAVESVVKLLAAEGRIDRTRVGMGGLSYGSEVTLWTMAHSDVVSAASVSGISVTPTYYLFNSLRNAFRSSLREMWQLGAPDETPKRWKEISPAYQLDRIKAPILFQLPEQEYRMTLDYVLPLERRHQADIYAFPDEPHIKFQPRHKLAVYERNVDWFRFWLEGYQDPSPEKAGQYRIWRGMKGRTSRSRSGTGAYHGS</sequence>
<dbReference type="GO" id="GO:0006508">
    <property type="term" value="P:proteolysis"/>
    <property type="evidence" value="ECO:0007669"/>
    <property type="project" value="InterPro"/>
</dbReference>
<dbReference type="Pfam" id="PF07676">
    <property type="entry name" value="PD40"/>
    <property type="match status" value="1"/>
</dbReference>
<name>M4NAM9_9GAMM</name>
<dbReference type="AlphaFoldDB" id="M4NAM9"/>
<evidence type="ECO:0000313" key="3">
    <source>
        <dbReference type="Proteomes" id="UP000011859"/>
    </source>
</evidence>
<dbReference type="STRING" id="666685.R2APBS1_0429"/>
<dbReference type="Proteomes" id="UP000011859">
    <property type="component" value="Chromosome"/>
</dbReference>